<dbReference type="InterPro" id="IPR019080">
    <property type="entry name" value="YqaJ_viral_recombinase"/>
</dbReference>
<name>A0A649VRU6_9CAUD</name>
<evidence type="ECO:0000259" key="2">
    <source>
        <dbReference type="Pfam" id="PF09588"/>
    </source>
</evidence>
<dbReference type="RefSeq" id="YP_010751986.1">
    <property type="nucleotide sequence ID" value="NC_073375.1"/>
</dbReference>
<evidence type="ECO:0000256" key="1">
    <source>
        <dbReference type="SAM" id="MobiDB-lite"/>
    </source>
</evidence>
<dbReference type="KEGG" id="vg:80005661"/>
<reference evidence="3 4" key="1">
    <citation type="submission" date="2019-10" db="EMBL/GenBank/DDBJ databases">
        <authorList>
            <person name="Zack K.M."/>
            <person name="Garlena R.A."/>
            <person name="Russell D.A."/>
            <person name="Pope W.H."/>
            <person name="Jacobs-Sera D."/>
            <person name="Hatfull G.F."/>
        </authorList>
    </citation>
    <scope>NUCLEOTIDE SEQUENCE [LARGE SCALE GENOMIC DNA]</scope>
</reference>
<dbReference type="GO" id="GO:0004527">
    <property type="term" value="F:exonuclease activity"/>
    <property type="evidence" value="ECO:0007669"/>
    <property type="project" value="UniProtKB-KW"/>
</dbReference>
<dbReference type="InterPro" id="IPR011335">
    <property type="entry name" value="Restrct_endonuc-II-like"/>
</dbReference>
<evidence type="ECO:0000313" key="4">
    <source>
        <dbReference type="Proteomes" id="UP000422411"/>
    </source>
</evidence>
<feature type="domain" description="YqaJ viral recombinase" evidence="2">
    <location>
        <begin position="24"/>
        <end position="170"/>
    </location>
</feature>
<dbReference type="Gene3D" id="3.90.320.10">
    <property type="match status" value="1"/>
</dbReference>
<dbReference type="EMBL" id="MN586042">
    <property type="protein sequence ID" value="QGJ95270.1"/>
    <property type="molecule type" value="Genomic_DNA"/>
</dbReference>
<proteinExistence type="predicted"/>
<feature type="region of interest" description="Disordered" evidence="1">
    <location>
        <begin position="327"/>
        <end position="349"/>
    </location>
</feature>
<keyword evidence="3" id="KW-0378">Hydrolase</keyword>
<dbReference type="GeneID" id="80005661"/>
<sequence>MLTALTTTQPTLICVREKDGDEAYFRARQGGITATEIRDWQQPAKRRAIITEKATGEHETRKVRAFDHGNYREPFIAEWAAATHGVVHSTGLYAHPDNPRYLATADGHLAGFSLTYEAGENGVTVEVKTTTKDLTPGRLDENRVVVEFDPKSHFAKTKYLRQIMWQMFVMNAARCLFIWEPYTTEQRDPESGHYLVTGTPEWVIIERDQEMIDGLVAEADAALELIDSARATGLPPVSDIPIDEAILLNDLFDAREAIAIAEAKRVKAWDALNALYESKGEFSEERGFASVSRTPGKPGTKKVVDEEGMRKKAPSLVARYEALRGRYTRTEPTEPGKARLSITDRRGKE</sequence>
<organism evidence="3 4">
    <name type="scientific">Microbacterium phage Jayden</name>
    <dbReference type="NCBI Taxonomy" id="2656550"/>
    <lineage>
        <taxon>Viruses</taxon>
        <taxon>Duplodnaviria</taxon>
        <taxon>Heunggongvirae</taxon>
        <taxon>Uroviricota</taxon>
        <taxon>Caudoviricetes</taxon>
        <taxon>Hodgkinviridae</taxon>
        <taxon>Metamorphoovirus</taxon>
        <taxon>Metamorphoovirus jayden</taxon>
    </lineage>
</organism>
<dbReference type="Proteomes" id="UP000422411">
    <property type="component" value="Segment"/>
</dbReference>
<dbReference type="SUPFAM" id="SSF52980">
    <property type="entry name" value="Restriction endonuclease-like"/>
    <property type="match status" value="1"/>
</dbReference>
<keyword evidence="3" id="KW-0269">Exonuclease</keyword>
<keyword evidence="3" id="KW-0540">Nuclease</keyword>
<dbReference type="InterPro" id="IPR011604">
    <property type="entry name" value="PDDEXK-like_dom_sf"/>
</dbReference>
<gene>
    <name evidence="3" type="primary">50</name>
    <name evidence="3" type="ORF">PBI_JAYDEN_50</name>
</gene>
<dbReference type="Pfam" id="PF09588">
    <property type="entry name" value="YqaJ"/>
    <property type="match status" value="1"/>
</dbReference>
<protein>
    <submittedName>
        <fullName evidence="3">Exonuclease</fullName>
    </submittedName>
</protein>
<keyword evidence="4" id="KW-1185">Reference proteome</keyword>
<feature type="region of interest" description="Disordered" evidence="1">
    <location>
        <begin position="287"/>
        <end position="308"/>
    </location>
</feature>
<evidence type="ECO:0000313" key="3">
    <source>
        <dbReference type="EMBL" id="QGJ95270.1"/>
    </source>
</evidence>
<accession>A0A649VRU6</accession>